<dbReference type="EMBL" id="BMAT01004474">
    <property type="protein sequence ID" value="GFR74129.1"/>
    <property type="molecule type" value="Genomic_DNA"/>
</dbReference>
<dbReference type="Proteomes" id="UP000762676">
    <property type="component" value="Unassembled WGS sequence"/>
</dbReference>
<sequence length="102" mass="11110">MNAAYTWKCGPIEMAKVPMIITMLVKVVKTLDRPQQACLMVAMAGRLGPPLVCLSLNQSPPNRQTVPDVVDDQLAAVVNPKFSHSHCCSEAEGWSFLTVVLT</sequence>
<protein>
    <submittedName>
        <fullName evidence="1">Uncharacterized protein</fullName>
    </submittedName>
</protein>
<organism evidence="1 2">
    <name type="scientific">Elysia marginata</name>
    <dbReference type="NCBI Taxonomy" id="1093978"/>
    <lineage>
        <taxon>Eukaryota</taxon>
        <taxon>Metazoa</taxon>
        <taxon>Spiralia</taxon>
        <taxon>Lophotrochozoa</taxon>
        <taxon>Mollusca</taxon>
        <taxon>Gastropoda</taxon>
        <taxon>Heterobranchia</taxon>
        <taxon>Euthyneura</taxon>
        <taxon>Panpulmonata</taxon>
        <taxon>Sacoglossa</taxon>
        <taxon>Placobranchoidea</taxon>
        <taxon>Plakobranchidae</taxon>
        <taxon>Elysia</taxon>
    </lineage>
</organism>
<dbReference type="AlphaFoldDB" id="A0AAV4FLN3"/>
<evidence type="ECO:0000313" key="2">
    <source>
        <dbReference type="Proteomes" id="UP000762676"/>
    </source>
</evidence>
<reference evidence="1 2" key="1">
    <citation type="journal article" date="2021" name="Elife">
        <title>Chloroplast acquisition without the gene transfer in kleptoplastic sea slugs, Plakobranchus ocellatus.</title>
        <authorList>
            <person name="Maeda T."/>
            <person name="Takahashi S."/>
            <person name="Yoshida T."/>
            <person name="Shimamura S."/>
            <person name="Takaki Y."/>
            <person name="Nagai Y."/>
            <person name="Toyoda A."/>
            <person name="Suzuki Y."/>
            <person name="Arimoto A."/>
            <person name="Ishii H."/>
            <person name="Satoh N."/>
            <person name="Nishiyama T."/>
            <person name="Hasebe M."/>
            <person name="Maruyama T."/>
            <person name="Minagawa J."/>
            <person name="Obokata J."/>
            <person name="Shigenobu S."/>
        </authorList>
    </citation>
    <scope>NUCLEOTIDE SEQUENCE [LARGE SCALE GENOMIC DNA]</scope>
</reference>
<name>A0AAV4FLN3_9GAST</name>
<evidence type="ECO:0000313" key="1">
    <source>
        <dbReference type="EMBL" id="GFR74129.1"/>
    </source>
</evidence>
<keyword evidence="2" id="KW-1185">Reference proteome</keyword>
<proteinExistence type="predicted"/>
<comment type="caution">
    <text evidence="1">The sequence shown here is derived from an EMBL/GenBank/DDBJ whole genome shotgun (WGS) entry which is preliminary data.</text>
</comment>
<gene>
    <name evidence="1" type="ORF">ElyMa_002155200</name>
</gene>
<accession>A0AAV4FLN3</accession>